<dbReference type="Gene3D" id="3.90.1430.10">
    <property type="entry name" value="Yeast translation eEF2 (G' domain)"/>
    <property type="match status" value="1"/>
</dbReference>
<dbReference type="Gene3D" id="2.40.30.10">
    <property type="entry name" value="Translation factors"/>
    <property type="match status" value="1"/>
</dbReference>
<evidence type="ECO:0000256" key="4">
    <source>
        <dbReference type="ARBA" id="ARBA00023134"/>
    </source>
</evidence>
<comment type="subcellular location">
    <subcellularLocation>
        <location evidence="1">Nucleus</location>
    </subcellularLocation>
</comment>
<dbReference type="InterPro" id="IPR044121">
    <property type="entry name" value="Snu114_GTP-bd"/>
</dbReference>
<dbReference type="PROSITE" id="PS51722">
    <property type="entry name" value="G_TR_2"/>
    <property type="match status" value="1"/>
</dbReference>
<dbReference type="NCBIfam" id="TIGR00231">
    <property type="entry name" value="small_GTP"/>
    <property type="match status" value="1"/>
</dbReference>
<keyword evidence="10" id="KW-0378">Hydrolase</keyword>
<dbReference type="SUPFAM" id="SSF54980">
    <property type="entry name" value="EF-G C-terminal domain-like"/>
    <property type="match status" value="2"/>
</dbReference>
<feature type="domain" description="Tr-type G" evidence="9">
    <location>
        <begin position="132"/>
        <end position="435"/>
    </location>
</feature>
<dbReference type="InterPro" id="IPR035647">
    <property type="entry name" value="EFG_III/V"/>
</dbReference>
<dbReference type="InterPro" id="IPR005225">
    <property type="entry name" value="Small_GTP-bd"/>
</dbReference>
<dbReference type="GO" id="GO:0003924">
    <property type="term" value="F:GTPase activity"/>
    <property type="evidence" value="ECO:0007669"/>
    <property type="project" value="InterPro"/>
</dbReference>
<dbReference type="GO" id="GO:0000974">
    <property type="term" value="C:Prp19 complex"/>
    <property type="evidence" value="ECO:0007669"/>
    <property type="project" value="UniProtKB-ARBA"/>
</dbReference>
<keyword evidence="3" id="KW-0547">Nucleotide-binding</keyword>
<dbReference type="PANTHER" id="PTHR42908">
    <property type="entry name" value="TRANSLATION ELONGATION FACTOR-RELATED"/>
    <property type="match status" value="1"/>
</dbReference>
<name>G3BAU5_CANTC</name>
<dbReference type="PANTHER" id="PTHR42908:SF6">
    <property type="entry name" value="116 KDA U5 SMALL NUCLEAR RIBONUCLEOPROTEIN COMPONENT"/>
    <property type="match status" value="1"/>
</dbReference>
<dbReference type="InterPro" id="IPR000640">
    <property type="entry name" value="EFG_V-like"/>
</dbReference>
<dbReference type="PRINTS" id="PR00315">
    <property type="entry name" value="ELONGATNFCT"/>
</dbReference>
<dbReference type="HOGENOM" id="CLU_002794_11_2_1"/>
<evidence type="ECO:0000313" key="10">
    <source>
        <dbReference type="EMBL" id="EGV62113.1"/>
    </source>
</evidence>
<dbReference type="GO" id="GO:0000398">
    <property type="term" value="P:mRNA splicing, via spliceosome"/>
    <property type="evidence" value="ECO:0007669"/>
    <property type="project" value="TreeGrafter"/>
</dbReference>
<dbReference type="Gene3D" id="3.30.230.10">
    <property type="match status" value="1"/>
</dbReference>
<dbReference type="Gene3D" id="3.30.70.870">
    <property type="entry name" value="Elongation Factor G (Translational Gtpase), domain 3"/>
    <property type="match status" value="1"/>
</dbReference>
<dbReference type="GO" id="GO:0071007">
    <property type="term" value="C:U2-type catalytic step 2 spliceosome"/>
    <property type="evidence" value="ECO:0007669"/>
    <property type="project" value="TreeGrafter"/>
</dbReference>
<dbReference type="InterPro" id="IPR027417">
    <property type="entry name" value="P-loop_NTPase"/>
</dbReference>
<dbReference type="SUPFAM" id="SSF52540">
    <property type="entry name" value="P-loop containing nucleoside triphosphate hydrolases"/>
    <property type="match status" value="1"/>
</dbReference>
<dbReference type="InterPro" id="IPR014721">
    <property type="entry name" value="Ribsml_uS5_D2-typ_fold_subgr"/>
</dbReference>
<proteinExistence type="predicted"/>
<keyword evidence="5" id="KW-0508">mRNA splicing</keyword>
<dbReference type="GO" id="GO:0005682">
    <property type="term" value="C:U5 snRNP"/>
    <property type="evidence" value="ECO:0007669"/>
    <property type="project" value="UniProtKB-ARBA"/>
</dbReference>
<dbReference type="Pfam" id="PF00679">
    <property type="entry name" value="EFG_C"/>
    <property type="match status" value="1"/>
</dbReference>
<feature type="compositionally biased region" description="Acidic residues" evidence="8">
    <location>
        <begin position="17"/>
        <end position="45"/>
    </location>
</feature>
<dbReference type="Pfam" id="PF03764">
    <property type="entry name" value="EFG_IV"/>
    <property type="match status" value="1"/>
</dbReference>
<dbReference type="InterPro" id="IPR020568">
    <property type="entry name" value="Ribosomal_Su5_D2-typ_SF"/>
</dbReference>
<dbReference type="SUPFAM" id="SSF54211">
    <property type="entry name" value="Ribosomal protein S5 domain 2-like"/>
    <property type="match status" value="1"/>
</dbReference>
<organism evidence="11">
    <name type="scientific">Candida tenuis (strain ATCC 10573 / BCRC 21748 / CBS 615 / JCM 9827 / NBRC 10315 / NRRL Y-1498 / VKM Y-70)</name>
    <name type="common">Yeast</name>
    <name type="synonym">Yamadazyma tenuis</name>
    <dbReference type="NCBI Taxonomy" id="590646"/>
    <lineage>
        <taxon>Eukaryota</taxon>
        <taxon>Fungi</taxon>
        <taxon>Dikarya</taxon>
        <taxon>Ascomycota</taxon>
        <taxon>Saccharomycotina</taxon>
        <taxon>Pichiomycetes</taxon>
        <taxon>Debaryomycetaceae</taxon>
        <taxon>Yamadazyma</taxon>
    </lineage>
</organism>
<dbReference type="Proteomes" id="UP000000707">
    <property type="component" value="Unassembled WGS sequence"/>
</dbReference>
<protein>
    <submittedName>
        <fullName evidence="10">p-loop containing nucleoside triphosphate hydrolase protein</fullName>
    </submittedName>
</protein>
<dbReference type="STRING" id="590646.G3BAU5"/>
<keyword evidence="4" id="KW-0342">GTP-binding</keyword>
<dbReference type="InterPro" id="IPR009000">
    <property type="entry name" value="Transl_B-barrel_sf"/>
</dbReference>
<dbReference type="CDD" id="cd01683">
    <property type="entry name" value="EF2_IV_snRNP"/>
    <property type="match status" value="1"/>
</dbReference>
<dbReference type="Gene3D" id="3.40.50.300">
    <property type="entry name" value="P-loop containing nucleotide triphosphate hydrolases"/>
    <property type="match status" value="1"/>
</dbReference>
<dbReference type="GO" id="GO:0046540">
    <property type="term" value="C:U4/U6 x U5 tri-snRNP complex"/>
    <property type="evidence" value="ECO:0007669"/>
    <property type="project" value="TreeGrafter"/>
</dbReference>
<dbReference type="EMBL" id="GL996527">
    <property type="protein sequence ID" value="EGV62113.1"/>
    <property type="molecule type" value="Genomic_DNA"/>
</dbReference>
<dbReference type="FunFam" id="3.30.70.870:FF:000002">
    <property type="entry name" value="Translation elongation factor 2"/>
    <property type="match status" value="1"/>
</dbReference>
<feature type="region of interest" description="Disordered" evidence="8">
    <location>
        <begin position="10"/>
        <end position="47"/>
    </location>
</feature>
<dbReference type="eggNOG" id="KOG0468">
    <property type="taxonomic scope" value="Eukaryota"/>
</dbReference>
<evidence type="ECO:0000259" key="9">
    <source>
        <dbReference type="PROSITE" id="PS51722"/>
    </source>
</evidence>
<keyword evidence="11" id="KW-1185">Reference proteome</keyword>
<dbReference type="SUPFAM" id="SSF50447">
    <property type="entry name" value="Translation proteins"/>
    <property type="match status" value="1"/>
</dbReference>
<reference evidence="10 11" key="1">
    <citation type="journal article" date="2011" name="Proc. Natl. Acad. Sci. U.S.A.">
        <title>Comparative genomics of xylose-fermenting fungi for enhanced biofuel production.</title>
        <authorList>
            <person name="Wohlbach D.J."/>
            <person name="Kuo A."/>
            <person name="Sato T.K."/>
            <person name="Potts K.M."/>
            <person name="Salamov A.A."/>
            <person name="LaButti K.M."/>
            <person name="Sun H."/>
            <person name="Clum A."/>
            <person name="Pangilinan J.L."/>
            <person name="Lindquist E.A."/>
            <person name="Lucas S."/>
            <person name="Lapidus A."/>
            <person name="Jin M."/>
            <person name="Gunawan C."/>
            <person name="Balan V."/>
            <person name="Dale B.E."/>
            <person name="Jeffries T.W."/>
            <person name="Zinkel R."/>
            <person name="Barry K.W."/>
            <person name="Grigoriev I.V."/>
            <person name="Gasch A.P."/>
        </authorList>
    </citation>
    <scope>NUCLEOTIDE SEQUENCE [LARGE SCALE GENOMIC DNA]</scope>
    <source>
        <strain evidence="11">ATCC 10573 / BCRC 21748 / CBS 615 / JCM 9827 / NBRC 10315 / NRRL Y-1498 / VKM Y-70</strain>
    </source>
</reference>
<dbReference type="Pfam" id="PF00009">
    <property type="entry name" value="GTP_EFTU"/>
    <property type="match status" value="1"/>
</dbReference>
<dbReference type="GO" id="GO:0005829">
    <property type="term" value="C:cytosol"/>
    <property type="evidence" value="ECO:0007669"/>
    <property type="project" value="TreeGrafter"/>
</dbReference>
<dbReference type="OrthoDB" id="364892at2759"/>
<dbReference type="InterPro" id="IPR000795">
    <property type="entry name" value="T_Tr_GTP-bd_dom"/>
</dbReference>
<evidence type="ECO:0000256" key="2">
    <source>
        <dbReference type="ARBA" id="ARBA00022664"/>
    </source>
</evidence>
<dbReference type="CDD" id="cd04167">
    <property type="entry name" value="Snu114p"/>
    <property type="match status" value="1"/>
</dbReference>
<evidence type="ECO:0000256" key="1">
    <source>
        <dbReference type="ARBA" id="ARBA00004123"/>
    </source>
</evidence>
<evidence type="ECO:0000256" key="3">
    <source>
        <dbReference type="ARBA" id="ARBA00022741"/>
    </source>
</evidence>
<evidence type="ECO:0000256" key="7">
    <source>
        <dbReference type="ARBA" id="ARBA00055641"/>
    </source>
</evidence>
<keyword evidence="6" id="KW-0539">Nucleus</keyword>
<dbReference type="AlphaFoldDB" id="G3BAU5"/>
<keyword evidence="2" id="KW-0507">mRNA processing</keyword>
<accession>G3BAU5</accession>
<gene>
    <name evidence="10" type="ORF">CANTEDRAFT_131530</name>
</gene>
<evidence type="ECO:0000256" key="6">
    <source>
        <dbReference type="ARBA" id="ARBA00023242"/>
    </source>
</evidence>
<dbReference type="SMART" id="SM00889">
    <property type="entry name" value="EFG_IV"/>
    <property type="match status" value="1"/>
</dbReference>
<evidence type="ECO:0000256" key="5">
    <source>
        <dbReference type="ARBA" id="ARBA00023187"/>
    </source>
</evidence>
<dbReference type="Gene3D" id="3.30.70.240">
    <property type="match status" value="1"/>
</dbReference>
<dbReference type="InterPro" id="IPR005517">
    <property type="entry name" value="Transl_elong_EFG/EF2_IV"/>
</dbReference>
<evidence type="ECO:0000313" key="11">
    <source>
        <dbReference type="Proteomes" id="UP000000707"/>
    </source>
</evidence>
<dbReference type="GO" id="GO:0030623">
    <property type="term" value="F:U5 snRNA binding"/>
    <property type="evidence" value="ECO:0007669"/>
    <property type="project" value="TreeGrafter"/>
</dbReference>
<dbReference type="FunFam" id="3.40.50.300:FF:000646">
    <property type="entry name" value="U5 small nuclear ribonucleoprotein component"/>
    <property type="match status" value="1"/>
</dbReference>
<evidence type="ECO:0000256" key="8">
    <source>
        <dbReference type="SAM" id="MobiDB-lite"/>
    </source>
</evidence>
<dbReference type="GO" id="GO:0005525">
    <property type="term" value="F:GTP binding"/>
    <property type="evidence" value="ECO:0007669"/>
    <property type="project" value="UniProtKB-KW"/>
</dbReference>
<dbReference type="SMART" id="SM00838">
    <property type="entry name" value="EFG_C"/>
    <property type="match status" value="1"/>
</dbReference>
<comment type="function">
    <text evidence="7">Component of the U5 snRNP complex required for pre-mRNA splicing. Binds GTP.</text>
</comment>
<sequence length="972" mass="109144">MAANFIYDEFGNLIGGEDSDSDNLSDISGDEEEVKDDDDEEEEPNESQQAQLVSYKNNANGLTLSQRFGPEVTTVVAHTEDSMSEPVIRPARERTGKIEVTISDDTDPYTDSSHRVRYSLDYMVNLMYQLPERIRNIALVGNLHSGKTSFVDMLVLQTHETLTRKQSKNFEQLKFTDNHILEIKRGMSIKAAPITLLLPDTNGKSYIFNILDSPGHMNFMDETIASLEASDGAVIVLDVVEGLTFADKFVIDEIMKRNLKFSLVLNKIDRLILELRLPVSDAYYKLQYIIDNINNYISNSEYSASYAYDPILSPERNNVTFASSTLQFCFNLNSFVQLYFDAKDITTIDKEVFARRLWGNNYYNPESHKFTKDSKGGSLSRTFIHFILEPIYKIITYTITRDSNSELLPTLLKDNFGISFTAKQLKNNSQMLLPEIFLAIFPSGNGFVNMVTNSIYSPAEAIKPVSVVFQEPVSQDKVIAHIVKLIESSDGESFSALVRIHQGTLKVGDQVNVISDTFKTETEVHLQTVSEIHIPGGRYKVPVNEASEGFLVIVKGIETSINKHGYIFDKSIGVSDIKDTKFIDYTSESVLKVAVEPKNPSELPRLVESLKKLNKGYLSSVVKLEESGEYVVFGTGEVILDCMLHDIRNFYEDGLEIRVSDPMVKFSETVTEMSVTKISSTIGDISMSIIAEPINNEALSKALEAGKIDLNQPIKTVSRQLRNDFGVDSLEARSVWSYGPHDHKQPSILVDDTLEAETDKKALYTIKQAIEMGFQWSCSEGPLCDEPIRNTKFKILDIDFNDTADIQTNTAQIIPLTRRACYTGFLTASPRLMEPVYKVLVTCSSRANHLIAKLLNGRRGKIHTNDAIPGTQLFQLEGIVPVIESIGFETELRLQTQGQAMCLMKFDGYSMAPGNPLDDEVYLPELKPVPMESIARDFVLKTRRRKGLTGEASLHKYIDPELYEKLKSIGLK</sequence>